<dbReference type="InterPro" id="IPR002048">
    <property type="entry name" value="EF_hand_dom"/>
</dbReference>
<name>A0A812S6Z6_9DINO</name>
<organism evidence="3 4">
    <name type="scientific">Symbiodinium natans</name>
    <dbReference type="NCBI Taxonomy" id="878477"/>
    <lineage>
        <taxon>Eukaryota</taxon>
        <taxon>Sar</taxon>
        <taxon>Alveolata</taxon>
        <taxon>Dinophyceae</taxon>
        <taxon>Suessiales</taxon>
        <taxon>Symbiodiniaceae</taxon>
        <taxon>Symbiodinium</taxon>
    </lineage>
</organism>
<evidence type="ECO:0000313" key="3">
    <source>
        <dbReference type="EMBL" id="CAE7469121.1"/>
    </source>
</evidence>
<dbReference type="EMBL" id="CAJNDS010002425">
    <property type="protein sequence ID" value="CAE7469121.1"/>
    <property type="molecule type" value="Genomic_DNA"/>
</dbReference>
<keyword evidence="1" id="KW-0732">Signal</keyword>
<evidence type="ECO:0000259" key="2">
    <source>
        <dbReference type="PROSITE" id="PS50222"/>
    </source>
</evidence>
<dbReference type="Proteomes" id="UP000604046">
    <property type="component" value="Unassembled WGS sequence"/>
</dbReference>
<evidence type="ECO:0000313" key="4">
    <source>
        <dbReference type="Proteomes" id="UP000604046"/>
    </source>
</evidence>
<comment type="caution">
    <text evidence="3">The sequence shown here is derived from an EMBL/GenBank/DDBJ whole genome shotgun (WGS) entry which is preliminary data.</text>
</comment>
<dbReference type="InterPro" id="IPR011992">
    <property type="entry name" value="EF-hand-dom_pair"/>
</dbReference>
<proteinExistence type="predicted"/>
<dbReference type="PROSITE" id="PS50222">
    <property type="entry name" value="EF_HAND_2"/>
    <property type="match status" value="1"/>
</dbReference>
<reference evidence="3" key="1">
    <citation type="submission" date="2021-02" db="EMBL/GenBank/DDBJ databases">
        <authorList>
            <person name="Dougan E. K."/>
            <person name="Rhodes N."/>
            <person name="Thang M."/>
            <person name="Chan C."/>
        </authorList>
    </citation>
    <scope>NUCLEOTIDE SEQUENCE</scope>
</reference>
<dbReference type="GO" id="GO:0005509">
    <property type="term" value="F:calcium ion binding"/>
    <property type="evidence" value="ECO:0007669"/>
    <property type="project" value="InterPro"/>
</dbReference>
<dbReference type="Gene3D" id="1.10.238.10">
    <property type="entry name" value="EF-hand"/>
    <property type="match status" value="1"/>
</dbReference>
<protein>
    <recommendedName>
        <fullName evidence="2">EF-hand domain-containing protein</fullName>
    </recommendedName>
</protein>
<accession>A0A812S6Z6</accession>
<keyword evidence="4" id="KW-1185">Reference proteome</keyword>
<feature type="domain" description="EF-hand" evidence="2">
    <location>
        <begin position="788"/>
        <end position="823"/>
    </location>
</feature>
<dbReference type="SUPFAM" id="SSF47473">
    <property type="entry name" value="EF-hand"/>
    <property type="match status" value="1"/>
</dbReference>
<evidence type="ECO:0000256" key="1">
    <source>
        <dbReference type="SAM" id="SignalP"/>
    </source>
</evidence>
<feature type="signal peptide" evidence="1">
    <location>
        <begin position="1"/>
        <end position="16"/>
    </location>
</feature>
<dbReference type="AlphaFoldDB" id="A0A812S6Z6"/>
<gene>
    <name evidence="3" type="ORF">SNAT2548_LOCUS26270</name>
</gene>
<sequence length="913" mass="101308">MLCYVWVVVWTLGCSALDEPGETCHGDTCAAKADAEFHREFCARPRPIYRAQFPQAMTAQQCADICRQTISCLYFKADGHICDMFSSCKSEWSDAANLATELSQIPEDPARCTWTSRRQQDQARRAVRAAATQGGELQQHLVDAALHHVNSPAFESCPLAGAAIRILHVWAAASYHHGWRPSLAFATEARELPFTTELTLLLDVPWPELLSSLWSKALFLALAQVAEGLCRRLANSSVEANCTAAPGQCDVGRAASLLQKSAPSAAEKALLKAQRLLSPCASDGRLSSLLRVKDVSRLFAELANLAPPLDGEVGQQLENACAGAVAPVELDSLATRVVVRDDRLAAIGLAASKRTCGDLMGSGKKTRLLDILVFMEPLQSTGHLSGFFNAYTENRCEMDFFSHFHSVFCMLGDGPDHDATWVRLAFMTSGLLVHPPYGPGAWSCILPAKRSRIDLSLVDPFRWQRPLRLRMRVRAAPQKYQFAVCPQPLYRLESNRDLLEDWLDYHNDMGIDHWSVYDLDGSGAAALSRRKDVDYHPDFPSTLNSTRLAEGNWWNPICLEAIALTQCFWRYRGRAETVFSLHSFDEFLVSAKHRQGGFKRWLSAAAMDNLTTVVRLPAVNYGGAAAAGKSPLIQRFRRHTGKLYWHIVGANPDHVLSVNTTNAWPEPPRKQNAFFQPDVFRVNHYVDALGARDQRQDQFIHEDPEKVLGWAAERLQEARKRRQARREGGLSTAGPLLAAALRAAEVNSFANKEDQADNISGMLYSAFGIMSPAVRVAFRVAGLEEEGRVRKVLRDGFASCDTGQDGTLSAAEFRACAEPQGWDAHLQRRDFHYAGIFLHAWASKATAQTLYDDMDVDPHDGHLSRAEWEEGFALVAVVWGVKMPNFEVLLSPRRDDGKVSRHQVASGSVLDKK</sequence>
<feature type="chain" id="PRO_5032501671" description="EF-hand domain-containing protein" evidence="1">
    <location>
        <begin position="17"/>
        <end position="913"/>
    </location>
</feature>
<dbReference type="OrthoDB" id="416888at2759"/>